<keyword evidence="4" id="KW-1133">Transmembrane helix</keyword>
<feature type="region of interest" description="Disordered" evidence="3">
    <location>
        <begin position="9"/>
        <end position="31"/>
    </location>
</feature>
<feature type="repeat" description="PPR" evidence="2">
    <location>
        <begin position="245"/>
        <end position="279"/>
    </location>
</feature>
<dbReference type="PROSITE" id="PS51375">
    <property type="entry name" value="PPR"/>
    <property type="match status" value="3"/>
</dbReference>
<feature type="repeat" description="PPR" evidence="2">
    <location>
        <begin position="55"/>
        <end position="89"/>
    </location>
</feature>
<reference evidence="5" key="1">
    <citation type="submission" date="2014-07" db="EMBL/GenBank/DDBJ databases">
        <title>Identification of a novel salt tolerance gene in wild soybean by whole-genome sequencing.</title>
        <authorList>
            <person name="Lam H.-M."/>
            <person name="Qi X."/>
            <person name="Li M.-W."/>
            <person name="Liu X."/>
            <person name="Xie M."/>
            <person name="Ni M."/>
            <person name="Xu X."/>
        </authorList>
    </citation>
    <scope>NUCLEOTIDE SEQUENCE [LARGE SCALE GENOMIC DNA]</scope>
    <source>
        <tissue evidence="5">Root</tissue>
    </source>
</reference>
<dbReference type="InterPro" id="IPR046848">
    <property type="entry name" value="E_motif"/>
</dbReference>
<dbReference type="InterPro" id="IPR046960">
    <property type="entry name" value="PPR_At4g14850-like_plant"/>
</dbReference>
<dbReference type="Pfam" id="PF01535">
    <property type="entry name" value="PPR"/>
    <property type="match status" value="3"/>
</dbReference>
<dbReference type="AlphaFoldDB" id="A0A0B2Q8K6"/>
<keyword evidence="5" id="KW-0378">Hydrolase</keyword>
<gene>
    <name evidence="5" type="ORF">glysoja_035057</name>
</gene>
<dbReference type="EMBL" id="KN660071">
    <property type="protein sequence ID" value="KHN17971.1"/>
    <property type="molecule type" value="Genomic_DNA"/>
</dbReference>
<protein>
    <submittedName>
        <fullName evidence="5">Pentatricopeptide repeat-containing protein, chloroplastic</fullName>
        <ecNumber evidence="5">3.4.24.-</ecNumber>
        <ecNumber evidence="5">3.6.4.3</ecNumber>
    </submittedName>
</protein>
<dbReference type="Gene3D" id="1.25.40.10">
    <property type="entry name" value="Tetratricopeptide repeat domain"/>
    <property type="match status" value="4"/>
</dbReference>
<dbReference type="FunFam" id="1.25.40.10:FF:000366">
    <property type="entry name" value="Pentatricopeptide (PPR) repeat-containing protein"/>
    <property type="match status" value="1"/>
</dbReference>
<organism evidence="5">
    <name type="scientific">Glycine soja</name>
    <name type="common">Wild soybean</name>
    <dbReference type="NCBI Taxonomy" id="3848"/>
    <lineage>
        <taxon>Eukaryota</taxon>
        <taxon>Viridiplantae</taxon>
        <taxon>Streptophyta</taxon>
        <taxon>Embryophyta</taxon>
        <taxon>Tracheophyta</taxon>
        <taxon>Spermatophyta</taxon>
        <taxon>Magnoliopsida</taxon>
        <taxon>eudicotyledons</taxon>
        <taxon>Gunneridae</taxon>
        <taxon>Pentapetalae</taxon>
        <taxon>rosids</taxon>
        <taxon>fabids</taxon>
        <taxon>Fabales</taxon>
        <taxon>Fabaceae</taxon>
        <taxon>Papilionoideae</taxon>
        <taxon>50 kb inversion clade</taxon>
        <taxon>NPAAA clade</taxon>
        <taxon>indigoferoid/millettioid clade</taxon>
        <taxon>Phaseoleae</taxon>
        <taxon>Glycine</taxon>
        <taxon>Glycine subgen. Soja</taxon>
    </lineage>
</organism>
<evidence type="ECO:0000256" key="2">
    <source>
        <dbReference type="PROSITE-ProRule" id="PRU00708"/>
    </source>
</evidence>
<sequence>MILPPFKAIPTQLPHPPKSPSPNSLLNQTHSTFCTTNSNTNQSLSLRHTTKYTDPIVAWTTSIADCCKSGHLVKAASKFVQMREAAIEPNHITFITLLSACAHYPARTNFSFGTAIHAHVRKLGLDINDVLMSWLAFDQMGVRNLVSWNMMIDGYMRNGRFEDALQVFDGLPLSGVAPDYVTVIAVIAACANLGTLGLGLWVHRLVMTQDFRNNVKVSNSLRDMYSRCGCIELARQVFDRMPQRTLVSWNSIIVDFAANGLADEALNNFNSMQEEGFKLDGVSYTVRRILPRMEHYGCLVDLYSRAGRLEEALNVLKNMPMKPNEVILGSLLAACRTQGNISLAENVMNYLIELDPGGDSNYVLLSNIYAAVGKWDGANKVRRRMKKRGIQKKPGFSSVEIDSSIHKFVSGDKSHEEKDHIYAALELMSFELQICGYIPDFSGKESYEDD</sequence>
<accession>A0A0B2Q8K6</accession>
<name>A0A0B2Q8K6_GLYSO</name>
<keyword evidence="1" id="KW-0677">Repeat</keyword>
<dbReference type="PANTHER" id="PTHR47926:SF510">
    <property type="entry name" value="PENTATRICOPEPTIDE REPEAT-CONTAINING PROTEIN"/>
    <property type="match status" value="1"/>
</dbReference>
<keyword evidence="4" id="KW-0472">Membrane</keyword>
<dbReference type="GO" id="GO:0003723">
    <property type="term" value="F:RNA binding"/>
    <property type="evidence" value="ECO:0007669"/>
    <property type="project" value="InterPro"/>
</dbReference>
<dbReference type="InterPro" id="IPR011990">
    <property type="entry name" value="TPR-like_helical_dom_sf"/>
</dbReference>
<dbReference type="GO" id="GO:0009451">
    <property type="term" value="P:RNA modification"/>
    <property type="evidence" value="ECO:0007669"/>
    <property type="project" value="InterPro"/>
</dbReference>
<dbReference type="NCBIfam" id="TIGR00756">
    <property type="entry name" value="PPR"/>
    <property type="match status" value="2"/>
</dbReference>
<dbReference type="EC" id="3.6.4.3" evidence="5"/>
<dbReference type="Pfam" id="PF20431">
    <property type="entry name" value="E_motif"/>
    <property type="match status" value="1"/>
</dbReference>
<proteinExistence type="predicted"/>
<evidence type="ECO:0000256" key="1">
    <source>
        <dbReference type="ARBA" id="ARBA00022737"/>
    </source>
</evidence>
<dbReference type="Pfam" id="PF13041">
    <property type="entry name" value="PPR_2"/>
    <property type="match status" value="2"/>
</dbReference>
<feature type="repeat" description="PPR" evidence="2">
    <location>
        <begin position="144"/>
        <end position="178"/>
    </location>
</feature>
<evidence type="ECO:0000256" key="3">
    <source>
        <dbReference type="SAM" id="MobiDB-lite"/>
    </source>
</evidence>
<evidence type="ECO:0000313" key="5">
    <source>
        <dbReference type="EMBL" id="KHN17971.1"/>
    </source>
</evidence>
<dbReference type="PANTHER" id="PTHR47926">
    <property type="entry name" value="PENTATRICOPEPTIDE REPEAT-CONTAINING PROTEIN"/>
    <property type="match status" value="1"/>
</dbReference>
<dbReference type="GO" id="GO:0016787">
    <property type="term" value="F:hydrolase activity"/>
    <property type="evidence" value="ECO:0007669"/>
    <property type="project" value="UniProtKB-KW"/>
</dbReference>
<dbReference type="Proteomes" id="UP000053555">
    <property type="component" value="Unassembled WGS sequence"/>
</dbReference>
<dbReference type="EC" id="3.4.24.-" evidence="5"/>
<evidence type="ECO:0000256" key="4">
    <source>
        <dbReference type="SAM" id="Phobius"/>
    </source>
</evidence>
<dbReference type="InterPro" id="IPR002885">
    <property type="entry name" value="PPR_rpt"/>
</dbReference>
<feature type="transmembrane region" description="Helical" evidence="4">
    <location>
        <begin position="180"/>
        <end position="202"/>
    </location>
</feature>
<dbReference type="SUPFAM" id="SSF48452">
    <property type="entry name" value="TPR-like"/>
    <property type="match status" value="1"/>
</dbReference>
<keyword evidence="4" id="KW-0812">Transmembrane</keyword>